<organism evidence="5 6">
    <name type="scientific">Ceratopteris richardii</name>
    <name type="common">Triangle waterfern</name>
    <dbReference type="NCBI Taxonomy" id="49495"/>
    <lineage>
        <taxon>Eukaryota</taxon>
        <taxon>Viridiplantae</taxon>
        <taxon>Streptophyta</taxon>
        <taxon>Embryophyta</taxon>
        <taxon>Tracheophyta</taxon>
        <taxon>Polypodiopsida</taxon>
        <taxon>Polypodiidae</taxon>
        <taxon>Polypodiales</taxon>
        <taxon>Pteridineae</taxon>
        <taxon>Pteridaceae</taxon>
        <taxon>Parkerioideae</taxon>
        <taxon>Ceratopteris</taxon>
    </lineage>
</organism>
<feature type="region of interest" description="Disordered" evidence="1">
    <location>
        <begin position="281"/>
        <end position="311"/>
    </location>
</feature>
<evidence type="ECO:0008006" key="7">
    <source>
        <dbReference type="Google" id="ProtNLM"/>
    </source>
</evidence>
<name>A0A8T2TFH2_CERRI</name>
<gene>
    <name evidence="5" type="ORF">KP509_13G047000</name>
</gene>
<dbReference type="Proteomes" id="UP000825935">
    <property type="component" value="Chromosome 13"/>
</dbReference>
<protein>
    <recommendedName>
        <fullName evidence="7">DUF4378 domain-containing protein</fullName>
    </recommendedName>
</protein>
<feature type="compositionally biased region" description="Basic and acidic residues" evidence="1">
    <location>
        <begin position="468"/>
        <end position="486"/>
    </location>
</feature>
<feature type="region of interest" description="Disordered" evidence="1">
    <location>
        <begin position="516"/>
        <end position="557"/>
    </location>
</feature>
<evidence type="ECO:0000313" key="5">
    <source>
        <dbReference type="EMBL" id="KAH7421228.1"/>
    </source>
</evidence>
<dbReference type="OrthoDB" id="1925259at2759"/>
<feature type="compositionally biased region" description="Basic and acidic residues" evidence="1">
    <location>
        <begin position="546"/>
        <end position="556"/>
    </location>
</feature>
<dbReference type="InterPro" id="IPR022212">
    <property type="entry name" value="DUF3741"/>
</dbReference>
<evidence type="ECO:0000259" key="3">
    <source>
        <dbReference type="Pfam" id="PF14309"/>
    </source>
</evidence>
<dbReference type="Pfam" id="PF14309">
    <property type="entry name" value="DUF4378"/>
    <property type="match status" value="1"/>
</dbReference>
<evidence type="ECO:0000313" key="6">
    <source>
        <dbReference type="Proteomes" id="UP000825935"/>
    </source>
</evidence>
<keyword evidence="6" id="KW-1185">Reference proteome</keyword>
<feature type="domain" description="DUF4378" evidence="3">
    <location>
        <begin position="908"/>
        <end position="1075"/>
    </location>
</feature>
<comment type="caution">
    <text evidence="5">The sequence shown here is derived from an EMBL/GenBank/DDBJ whole genome shotgun (WGS) entry which is preliminary data.</text>
</comment>
<reference evidence="5" key="1">
    <citation type="submission" date="2021-08" db="EMBL/GenBank/DDBJ databases">
        <title>WGS assembly of Ceratopteris richardii.</title>
        <authorList>
            <person name="Marchant D.B."/>
            <person name="Chen G."/>
            <person name="Jenkins J."/>
            <person name="Shu S."/>
            <person name="Leebens-Mack J."/>
            <person name="Grimwood J."/>
            <person name="Schmutz J."/>
            <person name="Soltis P."/>
            <person name="Soltis D."/>
            <person name="Chen Z.-H."/>
        </authorList>
    </citation>
    <scope>NUCLEOTIDE SEQUENCE</scope>
    <source>
        <strain evidence="5">Whitten #5841</strain>
        <tissue evidence="5">Leaf</tissue>
    </source>
</reference>
<dbReference type="PANTHER" id="PTHR46836:SF8">
    <property type="entry name" value="AFADIN"/>
    <property type="match status" value="1"/>
</dbReference>
<feature type="domain" description="DUF3741" evidence="2">
    <location>
        <begin position="250"/>
        <end position="278"/>
    </location>
</feature>
<dbReference type="Pfam" id="PF14383">
    <property type="entry name" value="VARLMGL"/>
    <property type="match status" value="1"/>
</dbReference>
<dbReference type="OMA" id="NCENQNT"/>
<dbReference type="Pfam" id="PF12552">
    <property type="entry name" value="DUF3741"/>
    <property type="match status" value="1"/>
</dbReference>
<dbReference type="InterPro" id="IPR025486">
    <property type="entry name" value="DUF4378"/>
</dbReference>
<accession>A0A8T2TFH2</accession>
<feature type="compositionally biased region" description="Polar residues" evidence="1">
    <location>
        <begin position="726"/>
        <end position="735"/>
    </location>
</feature>
<dbReference type="EMBL" id="CM035418">
    <property type="protein sequence ID" value="KAH7421228.1"/>
    <property type="molecule type" value="Genomic_DNA"/>
</dbReference>
<feature type="compositionally biased region" description="Basic and acidic residues" evidence="1">
    <location>
        <begin position="344"/>
        <end position="357"/>
    </location>
</feature>
<feature type="region of interest" description="Disordered" evidence="1">
    <location>
        <begin position="711"/>
        <end position="735"/>
    </location>
</feature>
<evidence type="ECO:0000256" key="1">
    <source>
        <dbReference type="SAM" id="MobiDB-lite"/>
    </source>
</evidence>
<evidence type="ECO:0000259" key="4">
    <source>
        <dbReference type="Pfam" id="PF14383"/>
    </source>
</evidence>
<evidence type="ECO:0000259" key="2">
    <source>
        <dbReference type="Pfam" id="PF12552"/>
    </source>
</evidence>
<dbReference type="AlphaFoldDB" id="A0A8T2TFH2"/>
<feature type="region of interest" description="Disordered" evidence="1">
    <location>
        <begin position="468"/>
        <end position="500"/>
    </location>
</feature>
<dbReference type="PANTHER" id="PTHR46836">
    <property type="entry name" value="AFADIN"/>
    <property type="match status" value="1"/>
</dbReference>
<feature type="compositionally biased region" description="Basic residues" evidence="1">
    <location>
        <begin position="299"/>
        <end position="309"/>
    </location>
</feature>
<feature type="region of interest" description="Disordered" evidence="1">
    <location>
        <begin position="344"/>
        <end position="367"/>
    </location>
</feature>
<dbReference type="InterPro" id="IPR032795">
    <property type="entry name" value="DUF3741-assoc"/>
</dbReference>
<feature type="domain" description="DUF3741" evidence="4">
    <location>
        <begin position="123"/>
        <end position="144"/>
    </location>
</feature>
<proteinExistence type="predicted"/>
<sequence>MAREVLYRRSFHLGSDVREIEKLLELDQSSSVWRGPADFKTPTDDGFEAPRNSLDVPFNGLLEARRNSEVRWEDIPIGYELSKSLTTKREDNSLDVKSIMFASEQSSLRIKESSIASMAMESDGKCQTHAPNVVARLMGLEAFPCHEDLHSSCYVPLRGPLQEGYDASLHMLCPKETNVLSLPSEYDSYNVYNEEKTGYGELSFRNHPQEHQLQEFKREFAARQALQAKEPASEDWNPKQKRDQYNRLNSQMDSEEFLDALHFLNANKDFFNKILSSPHTSFSKHLADSGGSIQSNKQGVKHHTRRKLTKSSFDCGPASPLVFSDGKKRQLLHRSGFTDKDRTMANVQRGRDDEMPGRLHSHGKAGSINKSAEKGEINQVAPTRIVVLKPNLGKNSCAQNSSSSVPAIQPDGILRFKTDCKELSKEDKLRLNSRSNGGSVKEFSKDDSKNHTYNTRAIAKHIVKHIKEDISRRSSRDITQGKESSCRRAPSQRASGLSDNFSALVDGDVSQRSIRDAGKFGSSLPNSPRLSRPDRGLESRQLSFNGRRESHSEETKNIFSSQKLQSFIIKCPRQQNKGCEVLMLGDQGPSRTESVGKELKPMKKACRSNSFKVRDSKTELPRVLSRSLSAPAATCTESRASENDPRIGYSIERATCSSKAKTWENSAFKERLLCLRESFSLSKKKGSRKVANQQCSSPLDSSELSILGQLSAESTDDNEPCDRQQSDTVSMEGNESQILTSLSTECINNKPRDLFPIAPASREGDPNEAKSYAIKQEIVMKTQGTPGLTQWTSMTDLAADTASETSLDRGEQPSPVSVLEAPFPDEISSLNSTRFIQSKYCGFRGELFKFKDLPINQNEAPNLWSSLCHDHFQSSTVQLPNLQSLLESQAQSLGLHDIQCPAGASEEELTYIFHILCLSGISVNGLVMAHSLSSEHGLNRSLFERLEFYYNNKSGREACAVKENGEGPLNPLCRRLLFDIVDEVIASAVKKRLLQSWTLASNQRLLLCTGKQLVEQILVHLNYHRFVSSQAEDEALEDIASKDLLKETPWIYSQSDADSVIIDLERMLCGELIRELVHDLRRR</sequence>